<proteinExistence type="predicted"/>
<accession>A0A087D5D7</accession>
<feature type="domain" description="SpoVT-AbrB" evidence="2">
    <location>
        <begin position="4"/>
        <end position="49"/>
    </location>
</feature>
<dbReference type="GO" id="GO:0097351">
    <property type="term" value="F:toxin sequestering activity"/>
    <property type="evidence" value="ECO:0007669"/>
    <property type="project" value="InterPro"/>
</dbReference>
<evidence type="ECO:0000313" key="4">
    <source>
        <dbReference type="Proteomes" id="UP000029033"/>
    </source>
</evidence>
<dbReference type="GO" id="GO:0003677">
    <property type="term" value="F:DNA binding"/>
    <property type="evidence" value="ECO:0007669"/>
    <property type="project" value="UniProtKB-UniRule"/>
</dbReference>
<dbReference type="Pfam" id="PF04014">
    <property type="entry name" value="MazE_antitoxin"/>
    <property type="match status" value="1"/>
</dbReference>
<dbReference type="SUPFAM" id="SSF89447">
    <property type="entry name" value="AbrB/MazE/MraZ-like"/>
    <property type="match status" value="1"/>
</dbReference>
<gene>
    <name evidence="3" type="ORF">BSCA_1590</name>
</gene>
<dbReference type="InterPro" id="IPR007159">
    <property type="entry name" value="SpoVT-AbrB_dom"/>
</dbReference>
<evidence type="ECO:0000313" key="3">
    <source>
        <dbReference type="EMBL" id="KFI90737.1"/>
    </source>
</evidence>
<name>A0A087D5D7_9BIFI</name>
<dbReference type="EMBL" id="JGZO01000029">
    <property type="protein sequence ID" value="KFI90737.1"/>
    <property type="molecule type" value="Genomic_DNA"/>
</dbReference>
<dbReference type="GeneID" id="85166931"/>
<evidence type="ECO:0000259" key="2">
    <source>
        <dbReference type="PROSITE" id="PS51740"/>
    </source>
</evidence>
<organism evidence="3 4">
    <name type="scientific">Bifidobacterium scardovii</name>
    <dbReference type="NCBI Taxonomy" id="158787"/>
    <lineage>
        <taxon>Bacteria</taxon>
        <taxon>Bacillati</taxon>
        <taxon>Actinomycetota</taxon>
        <taxon>Actinomycetes</taxon>
        <taxon>Bifidobacteriales</taxon>
        <taxon>Bifidobacteriaceae</taxon>
        <taxon>Bifidobacterium</taxon>
    </lineage>
</organism>
<dbReference type="InterPro" id="IPR037914">
    <property type="entry name" value="SpoVT-AbrB_sf"/>
</dbReference>
<reference evidence="3 4" key="1">
    <citation type="submission" date="2014-03" db="EMBL/GenBank/DDBJ databases">
        <title>Genomics of Bifidobacteria.</title>
        <authorList>
            <person name="Ventura M."/>
            <person name="Milani C."/>
            <person name="Lugli G.A."/>
        </authorList>
    </citation>
    <scope>NUCLEOTIDE SEQUENCE [LARGE SCALE GENOMIC DNA]</scope>
    <source>
        <strain evidence="3 4">LMG 21589</strain>
    </source>
</reference>
<dbReference type="eggNOG" id="COG2336">
    <property type="taxonomic scope" value="Bacteria"/>
</dbReference>
<dbReference type="Proteomes" id="UP000029033">
    <property type="component" value="Unassembled WGS sequence"/>
</dbReference>
<keyword evidence="1" id="KW-0238">DNA-binding</keyword>
<dbReference type="Gene3D" id="2.10.260.10">
    <property type="match status" value="1"/>
</dbReference>
<protein>
    <submittedName>
        <fullName evidence="3">Transcriptional regulator/antitoxin, MazE</fullName>
    </submittedName>
</protein>
<dbReference type="PANTHER" id="PTHR40516:SF1">
    <property type="entry name" value="ANTITOXIN CHPS-RELATED"/>
    <property type="match status" value="1"/>
</dbReference>
<comment type="caution">
    <text evidence="3">The sequence shown here is derived from an EMBL/GenBank/DDBJ whole genome shotgun (WGS) entry which is preliminary data.</text>
</comment>
<dbReference type="AlphaFoldDB" id="A0A087D5D7"/>
<keyword evidence="4" id="KW-1185">Reference proteome</keyword>
<dbReference type="STRING" id="158787.BSCA_1590"/>
<dbReference type="InterPro" id="IPR039052">
    <property type="entry name" value="Antitox_PemI-like"/>
</dbReference>
<evidence type="ECO:0000256" key="1">
    <source>
        <dbReference type="PROSITE-ProRule" id="PRU01076"/>
    </source>
</evidence>
<dbReference type="OrthoDB" id="9795766at2"/>
<sequence>MVKATINKWGNALAVRIPKEFCEQLSLHASDEVRITLEEDRIVIEPMDSPYTLENRLKNWKGGRYHSPEIDWGPPVGKEMW</sequence>
<dbReference type="PROSITE" id="PS51740">
    <property type="entry name" value="SPOVT_ABRB"/>
    <property type="match status" value="1"/>
</dbReference>
<dbReference type="RefSeq" id="WP_033518330.1">
    <property type="nucleotide sequence ID" value="NZ_CAJPMS010000082.1"/>
</dbReference>
<dbReference type="SMART" id="SM00966">
    <property type="entry name" value="SpoVT_AbrB"/>
    <property type="match status" value="1"/>
</dbReference>
<dbReference type="PANTHER" id="PTHR40516">
    <property type="entry name" value="ANTITOXIN CHPS-RELATED"/>
    <property type="match status" value="1"/>
</dbReference>